<evidence type="ECO:0000313" key="3">
    <source>
        <dbReference type="Proteomes" id="UP000266841"/>
    </source>
</evidence>
<sequence>MALRVELHTPADIAWPSGLGAGLKARSRRKRTHRVRAVPRILHAGRHELPVELVAVANVRNTCRRDRREFDISDGRLVDARARRGKAESPPSTPKLQARTSPSPTKEEFTKISTHHVSFAMTVAALCPRKAATFASPTTYPSSLQLSGPSQNFFLRPRPASSSTPVVAMNFKALSKSSYRYSVEGTVWVAFQNGFDWNSPPSIVERCRRMWDMAASITDRDDERDDGGGRVAGGAGVVLQRPPGAGVVGTGRSTHRVGARADCAAAARAAARTAARVIMTVDLSYSLRCRPTLLPALGFFPPRPSFPSCPHWGFGARAFSAVKARPGPPDEKSLSLRQKDELGASSTSLRLAPCQLDVSAAACCLVRTALALPLCREWPEGDTAAAPLTSLAGRVQRCRRAEGGETSITLQAMNGILPASGTGLRRSRAGGLFWAAPSRL</sequence>
<comment type="caution">
    <text evidence="2">The sequence shown here is derived from an EMBL/GenBank/DDBJ whole genome shotgun (WGS) entry which is preliminary data.</text>
</comment>
<evidence type="ECO:0000256" key="1">
    <source>
        <dbReference type="SAM" id="MobiDB-lite"/>
    </source>
</evidence>
<feature type="region of interest" description="Disordered" evidence="1">
    <location>
        <begin position="81"/>
        <end position="106"/>
    </location>
</feature>
<proteinExistence type="predicted"/>
<dbReference type="Proteomes" id="UP000266841">
    <property type="component" value="Unassembled WGS sequence"/>
</dbReference>
<dbReference type="EMBL" id="AGNL01029850">
    <property type="protein sequence ID" value="EJK57007.1"/>
    <property type="molecule type" value="Genomic_DNA"/>
</dbReference>
<name>K0SEE1_THAOC</name>
<dbReference type="AlphaFoldDB" id="K0SEE1"/>
<accession>K0SEE1</accession>
<organism evidence="2 3">
    <name type="scientific">Thalassiosira oceanica</name>
    <name type="common">Marine diatom</name>
    <dbReference type="NCBI Taxonomy" id="159749"/>
    <lineage>
        <taxon>Eukaryota</taxon>
        <taxon>Sar</taxon>
        <taxon>Stramenopiles</taxon>
        <taxon>Ochrophyta</taxon>
        <taxon>Bacillariophyta</taxon>
        <taxon>Coscinodiscophyceae</taxon>
        <taxon>Thalassiosirophycidae</taxon>
        <taxon>Thalassiosirales</taxon>
        <taxon>Thalassiosiraceae</taxon>
        <taxon>Thalassiosira</taxon>
    </lineage>
</organism>
<keyword evidence="3" id="KW-1185">Reference proteome</keyword>
<reference evidence="2 3" key="1">
    <citation type="journal article" date="2012" name="Genome Biol.">
        <title>Genome and low-iron response of an oceanic diatom adapted to chronic iron limitation.</title>
        <authorList>
            <person name="Lommer M."/>
            <person name="Specht M."/>
            <person name="Roy A.S."/>
            <person name="Kraemer L."/>
            <person name="Andreson R."/>
            <person name="Gutowska M.A."/>
            <person name="Wolf J."/>
            <person name="Bergner S.V."/>
            <person name="Schilhabel M.B."/>
            <person name="Klostermeier U.C."/>
            <person name="Beiko R.G."/>
            <person name="Rosenstiel P."/>
            <person name="Hippler M."/>
            <person name="Laroche J."/>
        </authorList>
    </citation>
    <scope>NUCLEOTIDE SEQUENCE [LARGE SCALE GENOMIC DNA]</scope>
    <source>
        <strain evidence="2 3">CCMP1005</strain>
    </source>
</reference>
<feature type="compositionally biased region" description="Polar residues" evidence="1">
    <location>
        <begin position="94"/>
        <end position="104"/>
    </location>
</feature>
<protein>
    <submittedName>
        <fullName evidence="2">Uncharacterized protein</fullName>
    </submittedName>
</protein>
<gene>
    <name evidence="2" type="ORF">THAOC_22998</name>
</gene>
<evidence type="ECO:0000313" key="2">
    <source>
        <dbReference type="EMBL" id="EJK57007.1"/>
    </source>
</evidence>